<dbReference type="OrthoDB" id="9783748at2"/>
<feature type="chain" id="PRO_5011541654" evidence="1">
    <location>
        <begin position="22"/>
        <end position="564"/>
    </location>
</feature>
<dbReference type="CDD" id="cd11576">
    <property type="entry name" value="GH99_GH71_like_2"/>
    <property type="match status" value="1"/>
</dbReference>
<evidence type="ECO:0000313" key="4">
    <source>
        <dbReference type="Proteomes" id="UP000199656"/>
    </source>
</evidence>
<protein>
    <submittedName>
        <fullName evidence="3">Ricin-type beta-trefoil lectin domain-like</fullName>
    </submittedName>
</protein>
<proteinExistence type="predicted"/>
<keyword evidence="4" id="KW-1185">Reference proteome</keyword>
<evidence type="ECO:0000313" key="3">
    <source>
        <dbReference type="EMBL" id="SEA74011.1"/>
    </source>
</evidence>
<accession>A0A1H4DMM0</accession>
<gene>
    <name evidence="3" type="ORF">SAMN05660909_03209</name>
</gene>
<dbReference type="STRING" id="408074.SAMN05660909_03209"/>
<dbReference type="InterPro" id="IPR000772">
    <property type="entry name" value="Ricin_B_lectin"/>
</dbReference>
<dbReference type="CDD" id="cd00161">
    <property type="entry name" value="beta-trefoil_Ricin-like"/>
    <property type="match status" value="1"/>
</dbReference>
<feature type="domain" description="Ricin B lectin" evidence="2">
    <location>
        <begin position="425"/>
        <end position="562"/>
    </location>
</feature>
<dbReference type="PROSITE" id="PS51257">
    <property type="entry name" value="PROKAR_LIPOPROTEIN"/>
    <property type="match status" value="1"/>
</dbReference>
<dbReference type="Gene3D" id="2.80.10.50">
    <property type="match status" value="3"/>
</dbReference>
<dbReference type="SMART" id="SM00458">
    <property type="entry name" value="RICIN"/>
    <property type="match status" value="1"/>
</dbReference>
<reference evidence="4" key="1">
    <citation type="submission" date="2016-10" db="EMBL/GenBank/DDBJ databases">
        <authorList>
            <person name="Varghese N."/>
            <person name="Submissions S."/>
        </authorList>
    </citation>
    <scope>NUCLEOTIDE SEQUENCE [LARGE SCALE GENOMIC DNA]</scope>
    <source>
        <strain evidence="4">DSM 23920</strain>
    </source>
</reference>
<dbReference type="Proteomes" id="UP000199656">
    <property type="component" value="Unassembled WGS sequence"/>
</dbReference>
<organism evidence="3 4">
    <name type="scientific">Chitinophaga terrae</name>
    <name type="common">ex Kim and Jung 2007</name>
    <dbReference type="NCBI Taxonomy" id="408074"/>
    <lineage>
        <taxon>Bacteria</taxon>
        <taxon>Pseudomonadati</taxon>
        <taxon>Bacteroidota</taxon>
        <taxon>Chitinophagia</taxon>
        <taxon>Chitinophagales</taxon>
        <taxon>Chitinophagaceae</taxon>
        <taxon>Chitinophaga</taxon>
    </lineage>
</organism>
<name>A0A1H4DMM0_9BACT</name>
<dbReference type="EMBL" id="FNRL01000014">
    <property type="protein sequence ID" value="SEA74011.1"/>
    <property type="molecule type" value="Genomic_DNA"/>
</dbReference>
<feature type="signal peptide" evidence="1">
    <location>
        <begin position="1"/>
        <end position="21"/>
    </location>
</feature>
<keyword evidence="1" id="KW-0732">Signal</keyword>
<sequence length="564" mass="61986">MKKIWLSVFFVALIVISSCSKSRQNSTLDPLTGQKSMHITAALSPDGDVVGKAVVGYQGWFSAAGDGSPLNSWQHQNLEMWPDVREYKTTYAGSNFSQAAVTQPNFYGNLGNGQPAKMFSSYDQQVMNTHVLWMKQSGIDCAALQRFGSNVVPGTVLKQQRDGISLLMMNAAQTYGLKFYIMYDCNGNSPMEADWTNTIVGAQNLISSPAYARQNGKPVVCFWGIGFSGRGPVADWLAKINWFKSQGCYVIGGTPGNFSTDTVYRAAYEALDMIMPWFVGKRSNFQASYVSDLAWCSARNIDYQACCYPGFAFNNSNTAKPKNEIPRNHGDFMWSMFAGMRNAGVHNLYIAMFDELNEATSIFKTAEDVSMQPAGNYFLPLDADGVHVSSDFYLRLVKDGIRMVKQQASYQAAHTTPFTLTLPANGTYKIINRGSGLALDAQNQGTANGTRIQQWTYSGGNNQRWILTNIGNNRYKIVGVQSNRSLDVKDNSLLHGAPVQLYDYTGNDNQTWIIAPTTNGYYTIQVARSGMLMEIAGASTSAGATVQQGGSNGGNNQQWIFQAP</sequence>
<dbReference type="RefSeq" id="WP_089762953.1">
    <property type="nucleotide sequence ID" value="NZ_BKAT01000023.1"/>
</dbReference>
<evidence type="ECO:0000259" key="2">
    <source>
        <dbReference type="SMART" id="SM00458"/>
    </source>
</evidence>
<dbReference type="AlphaFoldDB" id="A0A1H4DMM0"/>
<dbReference type="InterPro" id="IPR035992">
    <property type="entry name" value="Ricin_B-like_lectins"/>
</dbReference>
<dbReference type="SUPFAM" id="SSF50370">
    <property type="entry name" value="Ricin B-like lectins"/>
    <property type="match status" value="1"/>
</dbReference>
<dbReference type="Pfam" id="PF14200">
    <property type="entry name" value="RicinB_lectin_2"/>
    <property type="match status" value="2"/>
</dbReference>
<evidence type="ECO:0000256" key="1">
    <source>
        <dbReference type="SAM" id="SignalP"/>
    </source>
</evidence>
<dbReference type="Gene3D" id="3.20.20.80">
    <property type="entry name" value="Glycosidases"/>
    <property type="match status" value="1"/>
</dbReference>
<dbReference type="GO" id="GO:0030246">
    <property type="term" value="F:carbohydrate binding"/>
    <property type="evidence" value="ECO:0007669"/>
    <property type="project" value="UniProtKB-KW"/>
</dbReference>
<keyword evidence="3" id="KW-0430">Lectin</keyword>
<dbReference type="PROSITE" id="PS50231">
    <property type="entry name" value="RICIN_B_LECTIN"/>
    <property type="match status" value="1"/>
</dbReference>